<evidence type="ECO:0000313" key="10">
    <source>
        <dbReference type="Proteomes" id="UP000076400"/>
    </source>
</evidence>
<evidence type="ECO:0000256" key="5">
    <source>
        <dbReference type="ARBA" id="ARBA00023014"/>
    </source>
</evidence>
<keyword evidence="3 6" id="KW-0808">Transferase</keyword>
<dbReference type="RefSeq" id="WP_067553535.1">
    <property type="nucleotide sequence ID" value="NZ_LPXN01000073.1"/>
</dbReference>
<feature type="active site" evidence="7">
    <location>
        <position position="381"/>
    </location>
</feature>
<dbReference type="InterPro" id="IPR030390">
    <property type="entry name" value="MeTrfase_TrmA_AS"/>
</dbReference>
<gene>
    <name evidence="9" type="ORF">AUP43_17970</name>
</gene>
<dbReference type="GO" id="GO:0070475">
    <property type="term" value="P:rRNA base methylation"/>
    <property type="evidence" value="ECO:0007669"/>
    <property type="project" value="TreeGrafter"/>
</dbReference>
<evidence type="ECO:0000256" key="2">
    <source>
        <dbReference type="ARBA" id="ARBA00022603"/>
    </source>
</evidence>
<dbReference type="Gene3D" id="2.40.50.140">
    <property type="entry name" value="Nucleic acid-binding proteins"/>
    <property type="match status" value="1"/>
</dbReference>
<keyword evidence="1" id="KW-0004">4Fe-4S</keyword>
<keyword evidence="1" id="KW-0408">Iron</keyword>
<keyword evidence="10" id="KW-1185">Reference proteome</keyword>
<dbReference type="AlphaFoldDB" id="A0A154WEF5"/>
<dbReference type="Pfam" id="PF05958">
    <property type="entry name" value="tRNA_U5-meth_tr"/>
    <property type="match status" value="1"/>
</dbReference>
<feature type="binding site" evidence="6">
    <location>
        <position position="355"/>
    </location>
    <ligand>
        <name>S-adenosyl-L-methionine</name>
        <dbReference type="ChEBI" id="CHEBI:59789"/>
    </ligand>
</feature>
<dbReference type="InterPro" id="IPR029063">
    <property type="entry name" value="SAM-dependent_MTases_sf"/>
</dbReference>
<accession>A0A154WEF5</accession>
<dbReference type="PROSITE" id="PS50926">
    <property type="entry name" value="TRAM"/>
    <property type="match status" value="1"/>
</dbReference>
<dbReference type="Proteomes" id="UP000076400">
    <property type="component" value="Unassembled WGS sequence"/>
</dbReference>
<feature type="domain" description="TRAM" evidence="8">
    <location>
        <begin position="1"/>
        <end position="57"/>
    </location>
</feature>
<feature type="active site" description="Nucleophile" evidence="6">
    <location>
        <position position="381"/>
    </location>
</feature>
<dbReference type="Gene3D" id="3.40.50.150">
    <property type="entry name" value="Vaccinia Virus protein VP39"/>
    <property type="match status" value="1"/>
</dbReference>
<evidence type="ECO:0000256" key="7">
    <source>
        <dbReference type="PROSITE-ProRule" id="PRU10015"/>
    </source>
</evidence>
<dbReference type="PROSITE" id="PS01230">
    <property type="entry name" value="TRMA_1"/>
    <property type="match status" value="1"/>
</dbReference>
<dbReference type="Gene3D" id="2.40.50.1070">
    <property type="match status" value="1"/>
</dbReference>
<evidence type="ECO:0000256" key="1">
    <source>
        <dbReference type="ARBA" id="ARBA00022485"/>
    </source>
</evidence>
<feature type="binding site" evidence="6">
    <location>
        <position position="259"/>
    </location>
    <ligand>
        <name>S-adenosyl-L-methionine</name>
        <dbReference type="ChEBI" id="CHEBI:59789"/>
    </ligand>
</feature>
<keyword evidence="2 6" id="KW-0489">Methyltransferase</keyword>
<protein>
    <recommendedName>
        <fullName evidence="8">TRAM domain-containing protein</fullName>
    </recommendedName>
</protein>
<dbReference type="InterPro" id="IPR002792">
    <property type="entry name" value="TRAM_dom"/>
</dbReference>
<dbReference type="PANTHER" id="PTHR11061:SF49">
    <property type="entry name" value="23S RRNA (URACIL(1939)-C(5))-METHYLTRANSFERASE RLMD"/>
    <property type="match status" value="1"/>
</dbReference>
<dbReference type="SUPFAM" id="SSF50249">
    <property type="entry name" value="Nucleic acid-binding proteins"/>
    <property type="match status" value="1"/>
</dbReference>
<dbReference type="PROSITE" id="PS51687">
    <property type="entry name" value="SAM_MT_RNA_M5U"/>
    <property type="match status" value="1"/>
</dbReference>
<sequence>MNTPPVTLTIEHLGGRGDGVAAIGEQRYFVPLSAPGDVVTIRPVESTAEGIRGEIIELVTPSPDRQEPPCLHFGRCGGCLVQHVAPAAYDDFKRRQVIAAVERAGGDPAVVTEIVTVAPRTRRRAALVAKRVSAGLALGFHEHRSHFIVDVQDCPVMHPLLQAALPAFRAALTELLPLGASATITLLKLDSGIDALIGLERQPDLAGREALAALAEAADLGRLSISVGEGAAEPLAERRPSSLAFGGVPVAIPPGAFLQAAEDAEATLLAEVRAGTAGAENIADLYAGCGTFALPLAVAGASVLAVEGFGPAIEALAAAARKAGPAIRLETAQRDLAREPLEPDELAGFDAVVFDPPRAGAREQAIRLSRSEVPALVAVSCNPATFARDARLLIEGGYRLERVVPLDQFLWSAHVELVARFRR</sequence>
<evidence type="ECO:0000256" key="6">
    <source>
        <dbReference type="PROSITE-ProRule" id="PRU01024"/>
    </source>
</evidence>
<keyword evidence="5" id="KW-0411">Iron-sulfur</keyword>
<feature type="binding site" evidence="6">
    <location>
        <position position="286"/>
    </location>
    <ligand>
        <name>S-adenosyl-L-methionine</name>
        <dbReference type="ChEBI" id="CHEBI:59789"/>
    </ligand>
</feature>
<dbReference type="STRING" id="580166.AUP43_17970"/>
<keyword evidence="1" id="KW-0479">Metal-binding</keyword>
<keyword evidence="4 6" id="KW-0949">S-adenosyl-L-methionine</keyword>
<dbReference type="GO" id="GO:0070041">
    <property type="term" value="F:rRNA (uridine-C5-)-methyltransferase activity"/>
    <property type="evidence" value="ECO:0007669"/>
    <property type="project" value="TreeGrafter"/>
</dbReference>
<dbReference type="SUPFAM" id="SSF53335">
    <property type="entry name" value="S-adenosyl-L-methionine-dependent methyltransferases"/>
    <property type="match status" value="1"/>
</dbReference>
<comment type="similarity">
    <text evidence="6">Belongs to the class I-like SAM-binding methyltransferase superfamily. RNA M5U methyltransferase family.</text>
</comment>
<reference evidence="9 10" key="1">
    <citation type="submission" date="2015-12" db="EMBL/GenBank/DDBJ databases">
        <title>Genome sequence of Oceanibaculum pacificum MCCC 1A02656.</title>
        <authorList>
            <person name="Lu L."/>
            <person name="Lai Q."/>
            <person name="Shao Z."/>
            <person name="Qian P."/>
        </authorList>
    </citation>
    <scope>NUCLEOTIDE SEQUENCE [LARGE SCALE GENOMIC DNA]</scope>
    <source>
        <strain evidence="9 10">MCCC 1A02656</strain>
    </source>
</reference>
<dbReference type="GO" id="GO:0051539">
    <property type="term" value="F:4 iron, 4 sulfur cluster binding"/>
    <property type="evidence" value="ECO:0007669"/>
    <property type="project" value="UniProtKB-KW"/>
</dbReference>
<dbReference type="PANTHER" id="PTHR11061">
    <property type="entry name" value="RNA M5U METHYLTRANSFERASE"/>
    <property type="match status" value="1"/>
</dbReference>
<dbReference type="InterPro" id="IPR010280">
    <property type="entry name" value="U5_MeTrfase_fam"/>
</dbReference>
<evidence type="ECO:0000259" key="8">
    <source>
        <dbReference type="PROSITE" id="PS50926"/>
    </source>
</evidence>
<proteinExistence type="inferred from homology"/>
<evidence type="ECO:0000256" key="4">
    <source>
        <dbReference type="ARBA" id="ARBA00022691"/>
    </source>
</evidence>
<name>A0A154WEF5_9PROT</name>
<comment type="caution">
    <text evidence="9">The sequence shown here is derived from an EMBL/GenBank/DDBJ whole genome shotgun (WGS) entry which is preliminary data.</text>
</comment>
<feature type="binding site" evidence="6">
    <location>
        <position position="307"/>
    </location>
    <ligand>
        <name>S-adenosyl-L-methionine</name>
        <dbReference type="ChEBI" id="CHEBI:59789"/>
    </ligand>
</feature>
<dbReference type="EMBL" id="LPXN01000073">
    <property type="protein sequence ID" value="KZD11908.1"/>
    <property type="molecule type" value="Genomic_DNA"/>
</dbReference>
<organism evidence="9 10">
    <name type="scientific">Oceanibaculum pacificum</name>
    <dbReference type="NCBI Taxonomy" id="580166"/>
    <lineage>
        <taxon>Bacteria</taxon>
        <taxon>Pseudomonadati</taxon>
        <taxon>Pseudomonadota</taxon>
        <taxon>Alphaproteobacteria</taxon>
        <taxon>Rhodospirillales</taxon>
        <taxon>Oceanibaculaceae</taxon>
        <taxon>Oceanibaculum</taxon>
    </lineage>
</organism>
<evidence type="ECO:0000313" key="9">
    <source>
        <dbReference type="EMBL" id="KZD11908.1"/>
    </source>
</evidence>
<evidence type="ECO:0000256" key="3">
    <source>
        <dbReference type="ARBA" id="ARBA00022679"/>
    </source>
</evidence>
<dbReference type="InterPro" id="IPR012340">
    <property type="entry name" value="NA-bd_OB-fold"/>
</dbReference>